<organism evidence="3 4">
    <name type="scientific">Lepeophtheirus salmonis</name>
    <name type="common">Salmon louse</name>
    <name type="synonym">Caligus salmonis</name>
    <dbReference type="NCBI Taxonomy" id="72036"/>
    <lineage>
        <taxon>Eukaryota</taxon>
        <taxon>Metazoa</taxon>
        <taxon>Ecdysozoa</taxon>
        <taxon>Arthropoda</taxon>
        <taxon>Crustacea</taxon>
        <taxon>Multicrustacea</taxon>
        <taxon>Hexanauplia</taxon>
        <taxon>Copepoda</taxon>
        <taxon>Siphonostomatoida</taxon>
        <taxon>Caligidae</taxon>
        <taxon>Lepeophtheirus</taxon>
    </lineage>
</organism>
<keyword evidence="2" id="KW-0813">Transport</keyword>
<accession>A0A7R8H1M1</accession>
<evidence type="ECO:0000313" key="3">
    <source>
        <dbReference type="EMBL" id="CAF2812086.1"/>
    </source>
</evidence>
<dbReference type="Gene3D" id="1.20.1250.20">
    <property type="entry name" value="MFS general substrate transporter like domains"/>
    <property type="match status" value="1"/>
</dbReference>
<proteinExistence type="inferred from homology"/>
<gene>
    <name evidence="3" type="ORF">LSAA_2815</name>
</gene>
<comment type="similarity">
    <text evidence="1 2">Belongs to the reduced folate carrier (RFC) transporter (TC 2.A.48) family.</text>
</comment>
<dbReference type="PANTHER" id="PTHR10686:SF18">
    <property type="entry name" value="IP11787P-RELATED"/>
    <property type="match status" value="1"/>
</dbReference>
<dbReference type="GO" id="GO:0090482">
    <property type="term" value="F:vitamin transmembrane transporter activity"/>
    <property type="evidence" value="ECO:0007669"/>
    <property type="project" value="InterPro"/>
</dbReference>
<reference evidence="3" key="1">
    <citation type="submission" date="2021-02" db="EMBL/GenBank/DDBJ databases">
        <authorList>
            <person name="Bekaert M."/>
        </authorList>
    </citation>
    <scope>NUCLEOTIDE SEQUENCE</scope>
    <source>
        <strain evidence="3">IoA-00</strain>
    </source>
</reference>
<dbReference type="EMBL" id="HG994590">
    <property type="protein sequence ID" value="CAF2812086.1"/>
    <property type="molecule type" value="Genomic_DNA"/>
</dbReference>
<dbReference type="Pfam" id="PF01770">
    <property type="entry name" value="Folate_carrier"/>
    <property type="match status" value="1"/>
</dbReference>
<evidence type="ECO:0000256" key="1">
    <source>
        <dbReference type="ARBA" id="ARBA00005773"/>
    </source>
</evidence>
<evidence type="ECO:0000256" key="2">
    <source>
        <dbReference type="PIRNR" id="PIRNR028739"/>
    </source>
</evidence>
<dbReference type="GO" id="GO:0005886">
    <property type="term" value="C:plasma membrane"/>
    <property type="evidence" value="ECO:0007669"/>
    <property type="project" value="UniProtKB-UniRule"/>
</dbReference>
<dbReference type="InterPro" id="IPR036259">
    <property type="entry name" value="MFS_trans_sf"/>
</dbReference>
<dbReference type="InterPro" id="IPR002666">
    <property type="entry name" value="Folate_carrier"/>
</dbReference>
<dbReference type="SUPFAM" id="SSF103473">
    <property type="entry name" value="MFS general substrate transporter"/>
    <property type="match status" value="1"/>
</dbReference>
<dbReference type="PIRSF" id="PIRSF028739">
    <property type="entry name" value="Folate_carrier"/>
    <property type="match status" value="1"/>
</dbReference>
<comment type="subcellular location">
    <subcellularLocation>
        <location evidence="2">Membrane</location>
        <topology evidence="2">Multi-pass membrane protein</topology>
    </subcellularLocation>
</comment>
<dbReference type="PANTHER" id="PTHR10686">
    <property type="entry name" value="FOLATE TRANSPORTER"/>
    <property type="match status" value="1"/>
</dbReference>
<keyword evidence="2" id="KW-0472">Membrane</keyword>
<protein>
    <submittedName>
        <fullName evidence="3">SLC19A2_3</fullName>
    </submittedName>
</protein>
<dbReference type="OrthoDB" id="18814at2759"/>
<dbReference type="AlphaFoldDB" id="A0A7R8H1M1"/>
<dbReference type="NCBIfam" id="TIGR00806">
    <property type="entry name" value="rfc"/>
    <property type="match status" value="1"/>
</dbReference>
<keyword evidence="4" id="KW-1185">Reference proteome</keyword>
<evidence type="ECO:0000313" key="4">
    <source>
        <dbReference type="Proteomes" id="UP000675881"/>
    </source>
</evidence>
<sequence length="468" mass="53672">MNDHMDSTGCQGHGPCHTKNGPDWISHDQTPKTLVFVGTDLFLPDPFFLCTDPRSSNQKSHTKVLFTQLYYSPSMEPSWKLTTALLCLYGFLKELRPSEPYLTEYLIDPRYPNITLQEAYKNVYPVWTYSYLSVLVLVFLVTDFFRYRVIIIIEGLAYVGTWLLLLYAKGVVWMQVMQFAYGIASSTEVAYFTYIYAQVDSSHYQIVTSFTRVALLVGRFCSGILGQFLVFMEFTTYRELNYISLISVSLSTLVSFCLPKVQTSIYFHRTSTIDKDVKEPINWKMALKHFKGDVVAAFGNPYILKWSIWWSIGMAGNFQVGNYIQPLWETIAPDESKEIYNGGVEAFTTLLGALFAFLLGYVRLDWSVYGEYVILFCSMLNGFILIMMGQTNHIWIAYAGYCAFRSLYQMMITIASFEVARNINKDSYGLVFGINTFFALLWQTILTIVVVDDVGFTLPLRQQGRLHL</sequence>
<dbReference type="Proteomes" id="UP000675881">
    <property type="component" value="Chromosome 11"/>
</dbReference>
<name>A0A7R8H1M1_LEPSM</name>